<dbReference type="EMBL" id="JAROCC010000002">
    <property type="protein sequence ID" value="MDN4606627.1"/>
    <property type="molecule type" value="Genomic_DNA"/>
</dbReference>
<name>A0ABT8JNK5_9BACL</name>
<evidence type="ECO:0000313" key="2">
    <source>
        <dbReference type="Proteomes" id="UP001175097"/>
    </source>
</evidence>
<keyword evidence="2" id="KW-1185">Reference proteome</keyword>
<evidence type="ECO:0000313" key="1">
    <source>
        <dbReference type="EMBL" id="MDN4606627.1"/>
    </source>
</evidence>
<gene>
    <name evidence="1" type="ORF">P5G49_03950</name>
</gene>
<protein>
    <submittedName>
        <fullName evidence="1">Uncharacterized protein</fullName>
    </submittedName>
</protein>
<reference evidence="1" key="1">
    <citation type="submission" date="2023-03" db="EMBL/GenBank/DDBJ databases">
        <title>MT1 and MT2 Draft Genomes of Novel Species.</title>
        <authorList>
            <person name="Venkateswaran K."/>
        </authorList>
    </citation>
    <scope>NUCLEOTIDE SEQUENCE</scope>
    <source>
        <strain evidence="1">F6_3S_P_2</strain>
    </source>
</reference>
<comment type="caution">
    <text evidence="1">The sequence shown here is derived from an EMBL/GenBank/DDBJ whole genome shotgun (WGS) entry which is preliminary data.</text>
</comment>
<dbReference type="Proteomes" id="UP001175097">
    <property type="component" value="Unassembled WGS sequence"/>
</dbReference>
<proteinExistence type="predicted"/>
<organism evidence="1 2">
    <name type="scientific">Sporosarcina highlanderae</name>
    <dbReference type="NCBI Taxonomy" id="3035916"/>
    <lineage>
        <taxon>Bacteria</taxon>
        <taxon>Bacillati</taxon>
        <taxon>Bacillota</taxon>
        <taxon>Bacilli</taxon>
        <taxon>Bacillales</taxon>
        <taxon>Caryophanaceae</taxon>
        <taxon>Sporosarcina</taxon>
    </lineage>
</organism>
<sequence length="160" mass="18057">MESAGILAGPILRRVDTESVTFWVATNRPVRMDSAIYRLENIFPHRTTTTLKTIKAGHRLFIHLLQVRGQYPTDTLLGYDLLFRNGKKTYNLASLSLNTKNEGSIPFDGLLYPSFFIPASATPIFLYAFCRNFPRKGDDAIVAEDTLLQESARNVFKLGQ</sequence>
<accession>A0ABT8JNK5</accession>
<dbReference type="RefSeq" id="WP_301242151.1">
    <property type="nucleotide sequence ID" value="NZ_JAROCC010000002.1"/>
</dbReference>